<dbReference type="GO" id="GO:0015386">
    <property type="term" value="F:potassium:proton antiporter activity"/>
    <property type="evidence" value="ECO:0007669"/>
    <property type="project" value="TreeGrafter"/>
</dbReference>
<dbReference type="NCBIfam" id="TIGR00831">
    <property type="entry name" value="a_cpa1"/>
    <property type="match status" value="1"/>
</dbReference>
<accession>A0A370GN19</accession>
<reference evidence="12 13" key="1">
    <citation type="submission" date="2018-07" db="EMBL/GenBank/DDBJ databases">
        <title>Genomic Encyclopedia of Type Strains, Phase IV (KMG-IV): sequencing the most valuable type-strain genomes for metagenomic binning, comparative biology and taxonomic classification.</title>
        <authorList>
            <person name="Goeker M."/>
        </authorList>
    </citation>
    <scope>NUCLEOTIDE SEQUENCE [LARGE SCALE GENOMIC DNA]</scope>
    <source>
        <strain evidence="12 13">DSM 44952</strain>
    </source>
</reference>
<dbReference type="EMBL" id="QQAZ01000016">
    <property type="protein sequence ID" value="RDI44676.1"/>
    <property type="molecule type" value="Genomic_DNA"/>
</dbReference>
<feature type="transmembrane region" description="Helical" evidence="10">
    <location>
        <begin position="234"/>
        <end position="253"/>
    </location>
</feature>
<name>A0A370GN19_9NOCA</name>
<dbReference type="Pfam" id="PF00999">
    <property type="entry name" value="Na_H_Exchanger"/>
    <property type="match status" value="1"/>
</dbReference>
<comment type="function">
    <text evidence="10">Na(+)/H(+) antiporter that extrudes sodium in exchange for external protons.</text>
</comment>
<sequence>MDKLVLVFVLLLATILAQPIARRTGLAPAVLMTVFGCALALLPFVPTTRFDPTLILPLVLPPLLYTAARRTSWRQFAANWGTIGLTAVGLVVATAVAVAAAAHAWHPAVPFAAALVLGALVAPPDPVAVSGIAGRLGLPRRLVSALEGEGLFNDVIAVVVYTVAVQAVSTGHFSAWHAAWDLVVSAAVAFAVGLVLGWCGTRLARRLDEASWQVALGLLLPFAAYGLADAWGGSAVLAVLVCSLYFSETALSCCASDYRLMGDSFWKITEMLVTGFAFGLVGLELRSALTGVGTAWPGLLGIAAAVVAVVVALRLGWLTVIWAPLHRWWRRREVDEPYTWRETLVTWWAGQRGVVTVALALAVPFTTDTGAPFPGRDEILFIAFAVVLFTLLVQGPTLPMVVRATGIRADSVSDREFERLLWRRVRDAQLTRLDQLAAAERLPDDIYRSLREGFADRPTFATGTDTRVAVSTGRTLRITGPLSRITTEVHAAGRREAVAVRREPAAPTEVVDRVIRHLDLRIHLHRPENR</sequence>
<proteinExistence type="inferred from homology"/>
<evidence type="ECO:0000256" key="1">
    <source>
        <dbReference type="ARBA" id="ARBA00004651"/>
    </source>
</evidence>
<evidence type="ECO:0000256" key="5">
    <source>
        <dbReference type="ARBA" id="ARBA00022989"/>
    </source>
</evidence>
<feature type="transmembrane region" description="Helical" evidence="10">
    <location>
        <begin position="111"/>
        <end position="138"/>
    </location>
</feature>
<keyword evidence="7 10" id="KW-0406">Ion transport</keyword>
<evidence type="ECO:0000256" key="9">
    <source>
        <dbReference type="ARBA" id="ARBA00023201"/>
    </source>
</evidence>
<feature type="transmembrane region" description="Helical" evidence="10">
    <location>
        <begin position="344"/>
        <end position="367"/>
    </location>
</feature>
<evidence type="ECO:0000256" key="3">
    <source>
        <dbReference type="ARBA" id="ARBA00022475"/>
    </source>
</evidence>
<dbReference type="InterPro" id="IPR018422">
    <property type="entry name" value="Cation/H_exchanger_CPA1"/>
</dbReference>
<keyword evidence="6 10" id="KW-0915">Sodium</keyword>
<evidence type="ECO:0000256" key="2">
    <source>
        <dbReference type="ARBA" id="ARBA00022448"/>
    </source>
</evidence>
<dbReference type="GO" id="GO:0015385">
    <property type="term" value="F:sodium:proton antiporter activity"/>
    <property type="evidence" value="ECO:0007669"/>
    <property type="project" value="InterPro"/>
</dbReference>
<keyword evidence="3 10" id="KW-1003">Cell membrane</keyword>
<gene>
    <name evidence="12" type="ORF">DFR68_11666</name>
</gene>
<keyword evidence="4 10" id="KW-0812">Transmembrane</keyword>
<keyword evidence="9 10" id="KW-0739">Sodium transport</keyword>
<comment type="similarity">
    <text evidence="10">Belongs to the monovalent cation:proton antiporter 1 (CPA1) transporter (TC 2.A.36) family.</text>
</comment>
<feature type="transmembrane region" description="Helical" evidence="10">
    <location>
        <begin position="379"/>
        <end position="398"/>
    </location>
</feature>
<evidence type="ECO:0000313" key="12">
    <source>
        <dbReference type="EMBL" id="RDI44676.1"/>
    </source>
</evidence>
<comment type="caution">
    <text evidence="12">The sequence shown here is derived from an EMBL/GenBank/DDBJ whole genome shotgun (WGS) entry which is preliminary data.</text>
</comment>
<dbReference type="PANTHER" id="PTHR10110">
    <property type="entry name" value="SODIUM/HYDROGEN EXCHANGER"/>
    <property type="match status" value="1"/>
</dbReference>
<keyword evidence="10" id="KW-0050">Antiport</keyword>
<dbReference type="InterPro" id="IPR006153">
    <property type="entry name" value="Cation/H_exchanger_TM"/>
</dbReference>
<feature type="transmembrane region" description="Helical" evidence="10">
    <location>
        <begin position="80"/>
        <end position="105"/>
    </location>
</feature>
<keyword evidence="5 10" id="KW-1133">Transmembrane helix</keyword>
<dbReference type="GO" id="GO:0051453">
    <property type="term" value="P:regulation of intracellular pH"/>
    <property type="evidence" value="ECO:0007669"/>
    <property type="project" value="TreeGrafter"/>
</dbReference>
<dbReference type="AlphaFoldDB" id="A0A370GN19"/>
<feature type="transmembrane region" description="Helical" evidence="10">
    <location>
        <begin position="265"/>
        <end position="283"/>
    </location>
</feature>
<evidence type="ECO:0000259" key="11">
    <source>
        <dbReference type="Pfam" id="PF00999"/>
    </source>
</evidence>
<evidence type="ECO:0000256" key="4">
    <source>
        <dbReference type="ARBA" id="ARBA00022692"/>
    </source>
</evidence>
<feature type="transmembrane region" description="Helical" evidence="10">
    <location>
        <begin position="295"/>
        <end position="323"/>
    </location>
</feature>
<dbReference type="Gene3D" id="6.10.140.1330">
    <property type="match status" value="1"/>
</dbReference>
<feature type="transmembrane region" description="Helical" evidence="10">
    <location>
        <begin position="210"/>
        <end position="228"/>
    </location>
</feature>
<evidence type="ECO:0000313" key="13">
    <source>
        <dbReference type="Proteomes" id="UP000255355"/>
    </source>
</evidence>
<evidence type="ECO:0000256" key="10">
    <source>
        <dbReference type="RuleBase" id="RU366002"/>
    </source>
</evidence>
<evidence type="ECO:0000256" key="8">
    <source>
        <dbReference type="ARBA" id="ARBA00023136"/>
    </source>
</evidence>
<dbReference type="OrthoDB" id="57886at2"/>
<dbReference type="Proteomes" id="UP000255355">
    <property type="component" value="Unassembled WGS sequence"/>
</dbReference>
<feature type="transmembrane region" description="Helical" evidence="10">
    <location>
        <begin position="175"/>
        <end position="198"/>
    </location>
</feature>
<comment type="subcellular location">
    <subcellularLocation>
        <location evidence="1 10">Cell membrane</location>
        <topology evidence="1 10">Multi-pass membrane protein</topology>
    </subcellularLocation>
</comment>
<feature type="domain" description="Cation/H+ exchanger transmembrane" evidence="11">
    <location>
        <begin position="11"/>
        <end position="403"/>
    </location>
</feature>
<keyword evidence="2 10" id="KW-0813">Transport</keyword>
<evidence type="ECO:0000256" key="6">
    <source>
        <dbReference type="ARBA" id="ARBA00023053"/>
    </source>
</evidence>
<feature type="transmembrane region" description="Helical" evidence="10">
    <location>
        <begin position="150"/>
        <end position="169"/>
    </location>
</feature>
<dbReference type="InterPro" id="IPR004705">
    <property type="entry name" value="Cation/H_exchanger_CPA1_bac"/>
</dbReference>
<dbReference type="GO" id="GO:0005886">
    <property type="term" value="C:plasma membrane"/>
    <property type="evidence" value="ECO:0007669"/>
    <property type="project" value="UniProtKB-SubCell"/>
</dbReference>
<feature type="transmembrane region" description="Helical" evidence="10">
    <location>
        <begin position="27"/>
        <end position="45"/>
    </location>
</feature>
<dbReference type="GO" id="GO:0098719">
    <property type="term" value="P:sodium ion import across plasma membrane"/>
    <property type="evidence" value="ECO:0007669"/>
    <property type="project" value="TreeGrafter"/>
</dbReference>
<keyword evidence="8 10" id="KW-0472">Membrane</keyword>
<keyword evidence="13" id="KW-1185">Reference proteome</keyword>
<evidence type="ECO:0000256" key="7">
    <source>
        <dbReference type="ARBA" id="ARBA00023065"/>
    </source>
</evidence>
<dbReference type="STRING" id="1210089.GCA_001613165_06556"/>
<dbReference type="PANTHER" id="PTHR10110:SF86">
    <property type="entry name" value="SODIUM_HYDROGEN EXCHANGER 7"/>
    <property type="match status" value="1"/>
</dbReference>
<protein>
    <submittedName>
        <fullName evidence="12">Sodium/proton antiporter (CPA1 family)</fullName>
    </submittedName>
</protein>
<organism evidence="12 13">
    <name type="scientific">Nocardia mexicana</name>
    <dbReference type="NCBI Taxonomy" id="279262"/>
    <lineage>
        <taxon>Bacteria</taxon>
        <taxon>Bacillati</taxon>
        <taxon>Actinomycetota</taxon>
        <taxon>Actinomycetes</taxon>
        <taxon>Mycobacteriales</taxon>
        <taxon>Nocardiaceae</taxon>
        <taxon>Nocardia</taxon>
    </lineage>
</organism>
<dbReference type="RefSeq" id="WP_068028745.1">
    <property type="nucleotide sequence ID" value="NZ_QQAZ01000016.1"/>
</dbReference>